<evidence type="ECO:0000313" key="2">
    <source>
        <dbReference type="EMBL" id="KKA05316.1"/>
    </source>
</evidence>
<sequence>MIKDTPNPPETGSSSTHVDPDHQKLDEAAKRALDYYLGPKPETKKKPASNQLFTVVAGIDTECLLTNLSETLACANATISDLAFELDGSRRHIALGVLQLIELSELLANRVLDEQAPADGR</sequence>
<dbReference type="PATRIC" id="fig|132476.4.peg.3419"/>
<proteinExistence type="predicted"/>
<comment type="caution">
    <text evidence="2">The sequence shown here is derived from an EMBL/GenBank/DDBJ whole genome shotgun (WGS) entry which is preliminary data.</text>
</comment>
<organism evidence="2 3">
    <name type="scientific">Pseudomonas kilonensis</name>
    <dbReference type="NCBI Taxonomy" id="132476"/>
    <lineage>
        <taxon>Bacteria</taxon>
        <taxon>Pseudomonadati</taxon>
        <taxon>Pseudomonadota</taxon>
        <taxon>Gammaproteobacteria</taxon>
        <taxon>Pseudomonadales</taxon>
        <taxon>Pseudomonadaceae</taxon>
        <taxon>Pseudomonas</taxon>
    </lineage>
</organism>
<dbReference type="OrthoDB" id="7009380at2"/>
<accession>A0A0F4XHU6</accession>
<protein>
    <recommendedName>
        <fullName evidence="4">DUF3077 domain-containing protein</fullName>
    </recommendedName>
</protein>
<name>A0A0F4XHU6_9PSED</name>
<evidence type="ECO:0008006" key="4">
    <source>
        <dbReference type="Google" id="ProtNLM"/>
    </source>
</evidence>
<gene>
    <name evidence="2" type="ORF">VP02_23665</name>
</gene>
<dbReference type="Proteomes" id="UP000033662">
    <property type="component" value="Unassembled WGS sequence"/>
</dbReference>
<feature type="region of interest" description="Disordered" evidence="1">
    <location>
        <begin position="1"/>
        <end position="24"/>
    </location>
</feature>
<dbReference type="EMBL" id="JZXC01000028">
    <property type="protein sequence ID" value="KKA05316.1"/>
    <property type="molecule type" value="Genomic_DNA"/>
</dbReference>
<evidence type="ECO:0000313" key="3">
    <source>
        <dbReference type="Proteomes" id="UP000033662"/>
    </source>
</evidence>
<evidence type="ECO:0000256" key="1">
    <source>
        <dbReference type="SAM" id="MobiDB-lite"/>
    </source>
</evidence>
<reference evidence="2 3" key="1">
    <citation type="submission" date="2015-03" db="EMBL/GenBank/DDBJ databases">
        <title>Pseudomonas fluorescens 1855-344 Genome sequencing and assembly.</title>
        <authorList>
            <person name="Eng W.W.H."/>
            <person name="Gan H.M."/>
            <person name="Savka M.A."/>
        </authorList>
    </citation>
    <scope>NUCLEOTIDE SEQUENCE [LARGE SCALE GENOMIC DNA]</scope>
    <source>
        <strain evidence="2 3">1855-344</strain>
    </source>
</reference>
<dbReference type="Pfam" id="PF19619">
    <property type="entry name" value="DUF6124"/>
    <property type="match status" value="1"/>
</dbReference>
<dbReference type="AlphaFoldDB" id="A0A0F4XHU6"/>